<dbReference type="EMBL" id="JBBWWR010000011">
    <property type="protein sequence ID" value="KAK8959490.1"/>
    <property type="molecule type" value="Genomic_DNA"/>
</dbReference>
<comment type="caution">
    <text evidence="1">The sequence shown here is derived from an EMBL/GenBank/DDBJ whole genome shotgun (WGS) entry which is preliminary data.</text>
</comment>
<evidence type="ECO:0000313" key="1">
    <source>
        <dbReference type="EMBL" id="KAK8959490.1"/>
    </source>
</evidence>
<sequence>MLVRKFWKLLSDGKIPPRIPTFRFDLEEANGTAFGDSTPYAGRKPCPVRRSAFARVRPAAAGNHRLSPSYCSLLLFFYFFLQRMVLLSLRLDPPLLISS</sequence>
<keyword evidence="2" id="KW-1185">Reference proteome</keyword>
<evidence type="ECO:0000313" key="2">
    <source>
        <dbReference type="Proteomes" id="UP001412067"/>
    </source>
</evidence>
<organism evidence="1 2">
    <name type="scientific">Platanthera guangdongensis</name>
    <dbReference type="NCBI Taxonomy" id="2320717"/>
    <lineage>
        <taxon>Eukaryota</taxon>
        <taxon>Viridiplantae</taxon>
        <taxon>Streptophyta</taxon>
        <taxon>Embryophyta</taxon>
        <taxon>Tracheophyta</taxon>
        <taxon>Spermatophyta</taxon>
        <taxon>Magnoliopsida</taxon>
        <taxon>Liliopsida</taxon>
        <taxon>Asparagales</taxon>
        <taxon>Orchidaceae</taxon>
        <taxon>Orchidoideae</taxon>
        <taxon>Orchideae</taxon>
        <taxon>Orchidinae</taxon>
        <taxon>Platanthera</taxon>
    </lineage>
</organism>
<accession>A0ABR2M6M6</accession>
<name>A0ABR2M6M6_9ASPA</name>
<gene>
    <name evidence="1" type="ORF">KSP40_PGU011319</name>
</gene>
<proteinExistence type="predicted"/>
<reference evidence="1 2" key="1">
    <citation type="journal article" date="2022" name="Nat. Plants">
        <title>Genomes of leafy and leafless Platanthera orchids illuminate the evolution of mycoheterotrophy.</title>
        <authorList>
            <person name="Li M.H."/>
            <person name="Liu K.W."/>
            <person name="Li Z."/>
            <person name="Lu H.C."/>
            <person name="Ye Q.L."/>
            <person name="Zhang D."/>
            <person name="Wang J.Y."/>
            <person name="Li Y.F."/>
            <person name="Zhong Z.M."/>
            <person name="Liu X."/>
            <person name="Yu X."/>
            <person name="Liu D.K."/>
            <person name="Tu X.D."/>
            <person name="Liu B."/>
            <person name="Hao Y."/>
            <person name="Liao X.Y."/>
            <person name="Jiang Y.T."/>
            <person name="Sun W.H."/>
            <person name="Chen J."/>
            <person name="Chen Y.Q."/>
            <person name="Ai Y."/>
            <person name="Zhai J.W."/>
            <person name="Wu S.S."/>
            <person name="Zhou Z."/>
            <person name="Hsiao Y.Y."/>
            <person name="Wu W.L."/>
            <person name="Chen Y.Y."/>
            <person name="Lin Y.F."/>
            <person name="Hsu J.L."/>
            <person name="Li C.Y."/>
            <person name="Wang Z.W."/>
            <person name="Zhao X."/>
            <person name="Zhong W.Y."/>
            <person name="Ma X.K."/>
            <person name="Ma L."/>
            <person name="Huang J."/>
            <person name="Chen G.Z."/>
            <person name="Huang M.Z."/>
            <person name="Huang L."/>
            <person name="Peng D.H."/>
            <person name="Luo Y.B."/>
            <person name="Zou S.Q."/>
            <person name="Chen S.P."/>
            <person name="Lan S."/>
            <person name="Tsai W.C."/>
            <person name="Van de Peer Y."/>
            <person name="Liu Z.J."/>
        </authorList>
    </citation>
    <scope>NUCLEOTIDE SEQUENCE [LARGE SCALE GENOMIC DNA]</scope>
    <source>
        <strain evidence="1">Lor288</strain>
    </source>
</reference>
<dbReference type="Proteomes" id="UP001412067">
    <property type="component" value="Unassembled WGS sequence"/>
</dbReference>
<protein>
    <submittedName>
        <fullName evidence="1">Uncharacterized protein</fullName>
    </submittedName>
</protein>